<gene>
    <name evidence="4" type="ORF">EV140_2530</name>
</gene>
<dbReference type="Pfam" id="PF13462">
    <property type="entry name" value="Thioredoxin_4"/>
    <property type="match status" value="1"/>
</dbReference>
<dbReference type="SUPFAM" id="SSF52833">
    <property type="entry name" value="Thioredoxin-like"/>
    <property type="match status" value="1"/>
</dbReference>
<name>A0A4Q7TBA2_9MICO</name>
<dbReference type="EMBL" id="SGXT01000019">
    <property type="protein sequence ID" value="RZT57413.1"/>
    <property type="molecule type" value="Genomic_DNA"/>
</dbReference>
<organism evidence="4 5">
    <name type="scientific">Microcella alkaliphila</name>
    <dbReference type="NCBI Taxonomy" id="279828"/>
    <lineage>
        <taxon>Bacteria</taxon>
        <taxon>Bacillati</taxon>
        <taxon>Actinomycetota</taxon>
        <taxon>Actinomycetes</taxon>
        <taxon>Micrococcales</taxon>
        <taxon>Microbacteriaceae</taxon>
        <taxon>Microcella</taxon>
    </lineage>
</organism>
<feature type="region of interest" description="Disordered" evidence="1">
    <location>
        <begin position="284"/>
        <end position="308"/>
    </location>
</feature>
<keyword evidence="2" id="KW-0472">Membrane</keyword>
<evidence type="ECO:0000313" key="4">
    <source>
        <dbReference type="EMBL" id="RZT57413.1"/>
    </source>
</evidence>
<keyword evidence="2" id="KW-0812">Transmembrane</keyword>
<feature type="compositionally biased region" description="Basic and acidic residues" evidence="1">
    <location>
        <begin position="1"/>
        <end position="32"/>
    </location>
</feature>
<accession>A0A4Q7TBA2</accession>
<dbReference type="InterPro" id="IPR036249">
    <property type="entry name" value="Thioredoxin-like_sf"/>
</dbReference>
<dbReference type="RefSeq" id="WP_130284449.1">
    <property type="nucleotide sequence ID" value="NZ_SGXT01000019.1"/>
</dbReference>
<comment type="caution">
    <text evidence="4">The sequence shown here is derived from an EMBL/GenBank/DDBJ whole genome shotgun (WGS) entry which is preliminary data.</text>
</comment>
<evidence type="ECO:0000313" key="5">
    <source>
        <dbReference type="Proteomes" id="UP000292408"/>
    </source>
</evidence>
<sequence length="308" mass="31916">MPKADGADERQTKNARRAEAREKARQLREQQRKKERRTTLLLQGGIGLGVIAAIGIVAVLILNSTQPAAPGPRNMASDGITIGSDYVAVTTPGLAPDATPQPLPENAPGVVAVNIWVDYLCPACGAFEQANAETLRALIDTGTATVTIHPIAILSNQGASQRAANAAACVADRSPNSFFDYNELLLTSQPGDGTGWSDEQLIDFAASAGAGSSAVAECITSGEFSSWVTAATNRALAGPLPLEGTDLESVQGTPTVLVNGDQYLPANIGDSTEFQQFVLKAAGEDFTLNPTPEPEEGADGGGGEEGDE</sequence>
<evidence type="ECO:0000256" key="1">
    <source>
        <dbReference type="SAM" id="MobiDB-lite"/>
    </source>
</evidence>
<proteinExistence type="predicted"/>
<dbReference type="InterPro" id="IPR012336">
    <property type="entry name" value="Thioredoxin-like_fold"/>
</dbReference>
<keyword evidence="5" id="KW-1185">Reference proteome</keyword>
<feature type="transmembrane region" description="Helical" evidence="2">
    <location>
        <begin position="40"/>
        <end position="62"/>
    </location>
</feature>
<dbReference type="Gene3D" id="3.40.30.10">
    <property type="entry name" value="Glutaredoxin"/>
    <property type="match status" value="1"/>
</dbReference>
<dbReference type="OrthoDB" id="117402at2"/>
<feature type="compositionally biased region" description="Acidic residues" evidence="1">
    <location>
        <begin position="293"/>
        <end position="308"/>
    </location>
</feature>
<protein>
    <submittedName>
        <fullName evidence="4">Thioredoxin-like protein</fullName>
    </submittedName>
</protein>
<keyword evidence="2" id="KW-1133">Transmembrane helix</keyword>
<evidence type="ECO:0000259" key="3">
    <source>
        <dbReference type="Pfam" id="PF13462"/>
    </source>
</evidence>
<feature type="domain" description="Thioredoxin-like fold" evidence="3">
    <location>
        <begin position="111"/>
        <end position="263"/>
    </location>
</feature>
<feature type="region of interest" description="Disordered" evidence="1">
    <location>
        <begin position="1"/>
        <end position="36"/>
    </location>
</feature>
<evidence type="ECO:0000256" key="2">
    <source>
        <dbReference type="SAM" id="Phobius"/>
    </source>
</evidence>
<dbReference type="AlphaFoldDB" id="A0A4Q7TBA2"/>
<dbReference type="Proteomes" id="UP000292408">
    <property type="component" value="Unassembled WGS sequence"/>
</dbReference>
<reference evidence="4 5" key="1">
    <citation type="journal article" date="2015" name="Stand. Genomic Sci.">
        <title>Genomic Encyclopedia of Bacterial and Archaeal Type Strains, Phase III: the genomes of soil and plant-associated and newly described type strains.</title>
        <authorList>
            <person name="Whitman W.B."/>
            <person name="Woyke T."/>
            <person name="Klenk H.P."/>
            <person name="Zhou Y."/>
            <person name="Lilburn T.G."/>
            <person name="Beck B.J."/>
            <person name="De Vos P."/>
            <person name="Vandamme P."/>
            <person name="Eisen J.A."/>
            <person name="Garrity G."/>
            <person name="Hugenholtz P."/>
            <person name="Kyrpides N.C."/>
        </authorList>
    </citation>
    <scope>NUCLEOTIDE SEQUENCE [LARGE SCALE GENOMIC DNA]</scope>
    <source>
        <strain evidence="4 5">AC4r</strain>
    </source>
</reference>